<dbReference type="Proteomes" id="UP000036403">
    <property type="component" value="Unassembled WGS sequence"/>
</dbReference>
<evidence type="ECO:0000313" key="2">
    <source>
        <dbReference type="Proteomes" id="UP000036403"/>
    </source>
</evidence>
<gene>
    <name evidence="1" type="ORF">RF55_9417</name>
</gene>
<comment type="caution">
    <text evidence="1">The sequence shown here is derived from an EMBL/GenBank/DDBJ whole genome shotgun (WGS) entry which is preliminary data.</text>
</comment>
<dbReference type="OrthoDB" id="447173at2759"/>
<dbReference type="EMBL" id="LBMM01006232">
    <property type="protein sequence ID" value="KMQ90789.1"/>
    <property type="molecule type" value="Genomic_DNA"/>
</dbReference>
<protein>
    <submittedName>
        <fullName evidence="1">Dynein heavy chain axonemal</fullName>
    </submittedName>
</protein>
<dbReference type="PaxDb" id="67767-A0A0J7KKN0"/>
<organism evidence="1 2">
    <name type="scientific">Lasius niger</name>
    <name type="common">Black garden ant</name>
    <dbReference type="NCBI Taxonomy" id="67767"/>
    <lineage>
        <taxon>Eukaryota</taxon>
        <taxon>Metazoa</taxon>
        <taxon>Ecdysozoa</taxon>
        <taxon>Arthropoda</taxon>
        <taxon>Hexapoda</taxon>
        <taxon>Insecta</taxon>
        <taxon>Pterygota</taxon>
        <taxon>Neoptera</taxon>
        <taxon>Endopterygota</taxon>
        <taxon>Hymenoptera</taxon>
        <taxon>Apocrita</taxon>
        <taxon>Aculeata</taxon>
        <taxon>Formicoidea</taxon>
        <taxon>Formicidae</taxon>
        <taxon>Formicinae</taxon>
        <taxon>Lasius</taxon>
        <taxon>Lasius</taxon>
    </lineage>
</organism>
<accession>A0A0J7KKN0</accession>
<dbReference type="AlphaFoldDB" id="A0A0J7KKN0"/>
<keyword evidence="2" id="KW-1185">Reference proteome</keyword>
<reference evidence="1 2" key="1">
    <citation type="submission" date="2015-04" db="EMBL/GenBank/DDBJ databases">
        <title>Lasius niger genome sequencing.</title>
        <authorList>
            <person name="Konorov E.A."/>
            <person name="Nikitin M.A."/>
            <person name="Kirill M.V."/>
            <person name="Chang P."/>
        </authorList>
    </citation>
    <scope>NUCLEOTIDE SEQUENCE [LARGE SCALE GENOMIC DNA]</scope>
    <source>
        <tissue evidence="1">Whole</tissue>
    </source>
</reference>
<dbReference type="STRING" id="67767.A0A0J7KKN0"/>
<name>A0A0J7KKN0_LASNI</name>
<evidence type="ECO:0000313" key="1">
    <source>
        <dbReference type="EMBL" id="KMQ90789.1"/>
    </source>
</evidence>
<proteinExistence type="predicted"/>
<sequence>MEAINYLELDPVSTDDYVAYIKFIDKAQQKVDFMEEQLDYVKELYDMMEEFDIVVPTKDMANYQELMKIIFVFFF</sequence>